<dbReference type="GO" id="GO:0005085">
    <property type="term" value="F:guanyl-nucleotide exchange factor activity"/>
    <property type="evidence" value="ECO:0007669"/>
    <property type="project" value="InterPro"/>
</dbReference>
<evidence type="ECO:0000313" key="3">
    <source>
        <dbReference type="EMBL" id="KAJ7193348.1"/>
    </source>
</evidence>
<dbReference type="InterPro" id="IPR035899">
    <property type="entry name" value="DBL_dom_sf"/>
</dbReference>
<dbReference type="Proteomes" id="UP001219525">
    <property type="component" value="Unassembled WGS sequence"/>
</dbReference>
<keyword evidence="4" id="KW-1185">Reference proteome</keyword>
<feature type="region of interest" description="Disordered" evidence="1">
    <location>
        <begin position="290"/>
        <end position="321"/>
    </location>
</feature>
<evidence type="ECO:0000256" key="1">
    <source>
        <dbReference type="SAM" id="MobiDB-lite"/>
    </source>
</evidence>
<evidence type="ECO:0000259" key="2">
    <source>
        <dbReference type="PROSITE" id="PS50010"/>
    </source>
</evidence>
<accession>A0AAD6URQ9</accession>
<dbReference type="PROSITE" id="PS50010">
    <property type="entry name" value="DH_2"/>
    <property type="match status" value="1"/>
</dbReference>
<feature type="region of interest" description="Disordered" evidence="1">
    <location>
        <begin position="335"/>
        <end position="362"/>
    </location>
</feature>
<organism evidence="3 4">
    <name type="scientific">Mycena pura</name>
    <dbReference type="NCBI Taxonomy" id="153505"/>
    <lineage>
        <taxon>Eukaryota</taxon>
        <taxon>Fungi</taxon>
        <taxon>Dikarya</taxon>
        <taxon>Basidiomycota</taxon>
        <taxon>Agaricomycotina</taxon>
        <taxon>Agaricomycetes</taxon>
        <taxon>Agaricomycetidae</taxon>
        <taxon>Agaricales</taxon>
        <taxon>Marasmiineae</taxon>
        <taxon>Mycenaceae</taxon>
        <taxon>Mycena</taxon>
    </lineage>
</organism>
<dbReference type="Pfam" id="PF00621">
    <property type="entry name" value="RhoGEF"/>
    <property type="match status" value="1"/>
</dbReference>
<feature type="domain" description="DH" evidence="2">
    <location>
        <begin position="192"/>
        <end position="416"/>
    </location>
</feature>
<protein>
    <recommendedName>
        <fullName evidence="2">DH domain-containing protein</fullName>
    </recommendedName>
</protein>
<proteinExistence type="predicted"/>
<evidence type="ECO:0000313" key="4">
    <source>
        <dbReference type="Proteomes" id="UP001219525"/>
    </source>
</evidence>
<reference evidence="3" key="1">
    <citation type="submission" date="2023-03" db="EMBL/GenBank/DDBJ databases">
        <title>Massive genome expansion in bonnet fungi (Mycena s.s.) driven by repeated elements and novel gene families across ecological guilds.</title>
        <authorList>
            <consortium name="Lawrence Berkeley National Laboratory"/>
            <person name="Harder C.B."/>
            <person name="Miyauchi S."/>
            <person name="Viragh M."/>
            <person name="Kuo A."/>
            <person name="Thoen E."/>
            <person name="Andreopoulos B."/>
            <person name="Lu D."/>
            <person name="Skrede I."/>
            <person name="Drula E."/>
            <person name="Henrissat B."/>
            <person name="Morin E."/>
            <person name="Kohler A."/>
            <person name="Barry K."/>
            <person name="LaButti K."/>
            <person name="Morin E."/>
            <person name="Salamov A."/>
            <person name="Lipzen A."/>
            <person name="Mereny Z."/>
            <person name="Hegedus B."/>
            <person name="Baldrian P."/>
            <person name="Stursova M."/>
            <person name="Weitz H."/>
            <person name="Taylor A."/>
            <person name="Grigoriev I.V."/>
            <person name="Nagy L.G."/>
            <person name="Martin F."/>
            <person name="Kauserud H."/>
        </authorList>
    </citation>
    <scope>NUCLEOTIDE SEQUENCE</scope>
    <source>
        <strain evidence="3">9144</strain>
    </source>
</reference>
<dbReference type="AlphaFoldDB" id="A0AAD6URQ9"/>
<comment type="caution">
    <text evidence="3">The sequence shown here is derived from an EMBL/GenBank/DDBJ whole genome shotgun (WGS) entry which is preliminary data.</text>
</comment>
<dbReference type="SUPFAM" id="SSF48065">
    <property type="entry name" value="DBL homology domain (DH-domain)"/>
    <property type="match status" value="1"/>
</dbReference>
<gene>
    <name evidence="3" type="ORF">GGX14DRAFT_379115</name>
</gene>
<dbReference type="Gene3D" id="1.20.900.10">
    <property type="entry name" value="Dbl homology (DH) domain"/>
    <property type="match status" value="1"/>
</dbReference>
<dbReference type="EMBL" id="JARJCW010000109">
    <property type="protein sequence ID" value="KAJ7193348.1"/>
    <property type="molecule type" value="Genomic_DNA"/>
</dbReference>
<name>A0AAD6URQ9_9AGAR</name>
<dbReference type="InterPro" id="IPR000219">
    <property type="entry name" value="DH_dom"/>
</dbReference>
<sequence length="433" mass="47202">MAWTGVGSEGFVLRNRGGWKSTWSLSETARVSRPKPKPKFTIGNETESISPVLVSRPKPKFTIGNETESPASMSPVLTSHPPTLRRRAVAPSPNRRWTLAMALTDDGISDELLVEKLEALRSRSRAGSVAASDADDPADWDRVWAACNDELDADDDMPPPPPLKDALYPISSSSSMPALPTQPTASWQSARRALLTCRELVRTERHYLTALQRLIAGDTRAAPPPLMQTYAAALARESAAMLRRMEHDPSAWGVSVALLGAEDALDAAFVAWCGIVGEWFVNVPQPQPRRLSKTRSRVVSDYGGDDEEAGTAKRRPWRHSSLGASARASSALSLLSLSSEPPSPMTSTFAKPKSRRENDARPTVRDLAIVPTQRLMRYVLLYRDLLEHTPEQSPARALVAQAVEVALRIAQRCDRAQGNAAFLKGGGPHARAP</sequence>